<dbReference type="RefSeq" id="WP_066077859.1">
    <property type="nucleotide sequence ID" value="NZ_FRDK01000002.1"/>
</dbReference>
<proteinExistence type="predicted"/>
<comment type="caution">
    <text evidence="1">The sequence shown here is derived from an EMBL/GenBank/DDBJ whole genome shotgun (WGS) entry which is preliminary data.</text>
</comment>
<dbReference type="AlphaFoldDB" id="A0A162P698"/>
<dbReference type="EMBL" id="LVJE01000010">
    <property type="protein sequence ID" value="OAB28870.1"/>
    <property type="molecule type" value="Genomic_DNA"/>
</dbReference>
<dbReference type="STRING" id="249352.SAMN05444395_102409"/>
<evidence type="ECO:0000313" key="2">
    <source>
        <dbReference type="Proteomes" id="UP000077164"/>
    </source>
</evidence>
<dbReference type="OrthoDB" id="1523398at2"/>
<accession>A0A162P698</accession>
<sequence length="173" mass="18980">MSNIKTVVILGFSDAKSILLAKKIAKTNAVLLFDADNRVLKKVYSQLLLENPKANLEMMNCPTNASWEADVIIFSNDAVANVNLVEKIRNVATGKAVLILGNHSSMVTFENAVADLQYLFPFSKVMQQIESVGKKNDTLLIKGNDTQALTTLATFFTDIGLKTNILLPNTTNF</sequence>
<evidence type="ECO:0000313" key="1">
    <source>
        <dbReference type="EMBL" id="OAB28870.1"/>
    </source>
</evidence>
<evidence type="ECO:0008006" key="3">
    <source>
        <dbReference type="Google" id="ProtNLM"/>
    </source>
</evidence>
<keyword evidence="2" id="KW-1185">Reference proteome</keyword>
<name>A0A162P698_9FLAO</name>
<gene>
    <name evidence="1" type="ORF">FBFR_05255</name>
</gene>
<reference evidence="1 2" key="1">
    <citation type="submission" date="2016-03" db="EMBL/GenBank/DDBJ databases">
        <title>Draft genome sequence of Flavobacterium fryxellicola DSM 16209.</title>
        <authorList>
            <person name="Shin S.-K."/>
            <person name="Yi H."/>
        </authorList>
    </citation>
    <scope>NUCLEOTIDE SEQUENCE [LARGE SCALE GENOMIC DNA]</scope>
    <source>
        <strain evidence="1 2">DSM 16209</strain>
    </source>
</reference>
<dbReference type="Proteomes" id="UP000077164">
    <property type="component" value="Unassembled WGS sequence"/>
</dbReference>
<protein>
    <recommendedName>
        <fullName evidence="3">RCK N-terminal domain-containing protein</fullName>
    </recommendedName>
</protein>
<organism evidence="1 2">
    <name type="scientific">Flavobacterium fryxellicola</name>
    <dbReference type="NCBI Taxonomy" id="249352"/>
    <lineage>
        <taxon>Bacteria</taxon>
        <taxon>Pseudomonadati</taxon>
        <taxon>Bacteroidota</taxon>
        <taxon>Flavobacteriia</taxon>
        <taxon>Flavobacteriales</taxon>
        <taxon>Flavobacteriaceae</taxon>
        <taxon>Flavobacterium</taxon>
    </lineage>
</organism>